<dbReference type="AlphaFoldDB" id="A0A8J4U2H1"/>
<protein>
    <submittedName>
        <fullName evidence="12">G-protein coupled receptor 55-like</fullName>
    </submittedName>
</protein>
<dbReference type="OrthoDB" id="6086428at2759"/>
<gene>
    <name evidence="12" type="primary">Lpar4</name>
    <name evidence="12" type="ORF">DAT39_012979</name>
</gene>
<evidence type="ECO:0000256" key="2">
    <source>
        <dbReference type="ARBA" id="ARBA00022692"/>
    </source>
</evidence>
<evidence type="ECO:0000256" key="6">
    <source>
        <dbReference type="ARBA" id="ARBA00023170"/>
    </source>
</evidence>
<keyword evidence="6 9" id="KW-0675">Receptor</keyword>
<accession>A0A8J4U2H1</accession>
<dbReference type="InterPro" id="IPR017452">
    <property type="entry name" value="GPCR_Rhodpsn_7TM"/>
</dbReference>
<evidence type="ECO:0000313" key="13">
    <source>
        <dbReference type="Proteomes" id="UP000727407"/>
    </source>
</evidence>
<dbReference type="PRINTS" id="PR00237">
    <property type="entry name" value="GPCRRHODOPSN"/>
</dbReference>
<evidence type="ECO:0000256" key="1">
    <source>
        <dbReference type="ARBA" id="ARBA00004141"/>
    </source>
</evidence>
<evidence type="ECO:0000256" key="4">
    <source>
        <dbReference type="ARBA" id="ARBA00023040"/>
    </source>
</evidence>
<evidence type="ECO:0000256" key="8">
    <source>
        <dbReference type="ARBA" id="ARBA00023224"/>
    </source>
</evidence>
<name>A0A8J4U2H1_CLAMG</name>
<keyword evidence="7" id="KW-0325">Glycoprotein</keyword>
<dbReference type="GO" id="GO:0007200">
    <property type="term" value="P:phospholipase C-activating G protein-coupled receptor signaling pathway"/>
    <property type="evidence" value="ECO:0007669"/>
    <property type="project" value="TreeGrafter"/>
</dbReference>
<keyword evidence="4 9" id="KW-0297">G-protein coupled receptor</keyword>
<evidence type="ECO:0000256" key="7">
    <source>
        <dbReference type="ARBA" id="ARBA00023180"/>
    </source>
</evidence>
<keyword evidence="5 10" id="KW-0472">Membrane</keyword>
<feature type="non-terminal residue" evidence="12">
    <location>
        <position position="1"/>
    </location>
</feature>
<evidence type="ECO:0000256" key="9">
    <source>
        <dbReference type="RuleBase" id="RU000688"/>
    </source>
</evidence>
<dbReference type="EMBL" id="QNUK01000240">
    <property type="protein sequence ID" value="KAF5897306.1"/>
    <property type="molecule type" value="Genomic_DNA"/>
</dbReference>
<comment type="similarity">
    <text evidence="9">Belongs to the G-protein coupled receptor 1 family.</text>
</comment>
<keyword evidence="13" id="KW-1185">Reference proteome</keyword>
<evidence type="ECO:0000256" key="3">
    <source>
        <dbReference type="ARBA" id="ARBA00022989"/>
    </source>
</evidence>
<evidence type="ECO:0000256" key="10">
    <source>
        <dbReference type="SAM" id="Phobius"/>
    </source>
</evidence>
<comment type="subcellular location">
    <subcellularLocation>
        <location evidence="1">Membrane</location>
        <topology evidence="1">Multi-pass membrane protein</topology>
    </subcellularLocation>
</comment>
<dbReference type="GO" id="GO:0004930">
    <property type="term" value="F:G protein-coupled receptor activity"/>
    <property type="evidence" value="ECO:0007669"/>
    <property type="project" value="UniProtKB-KW"/>
</dbReference>
<dbReference type="Pfam" id="PF00001">
    <property type="entry name" value="7tm_1"/>
    <property type="match status" value="1"/>
</dbReference>
<reference evidence="12" key="1">
    <citation type="submission" date="2020-07" db="EMBL/GenBank/DDBJ databases">
        <title>Clarias magur genome sequencing, assembly and annotation.</title>
        <authorList>
            <person name="Kushwaha B."/>
            <person name="Kumar R."/>
            <person name="Das P."/>
            <person name="Joshi C.G."/>
            <person name="Kumar D."/>
            <person name="Nagpure N.S."/>
            <person name="Pandey M."/>
            <person name="Agarwal S."/>
            <person name="Srivastava S."/>
            <person name="Singh M."/>
            <person name="Sahoo L."/>
            <person name="Jayasankar P."/>
            <person name="Meher P.K."/>
            <person name="Koringa P.G."/>
            <person name="Iquebal M.A."/>
            <person name="Das S.P."/>
            <person name="Bit A."/>
            <person name="Patnaik S."/>
            <person name="Patel N."/>
            <person name="Shah T.M."/>
            <person name="Hinsu A."/>
            <person name="Jena J.K."/>
        </authorList>
    </citation>
    <scope>NUCLEOTIDE SEQUENCE</scope>
    <source>
        <strain evidence="12">CIFAMagur01</strain>
        <tissue evidence="12">Testis</tissue>
    </source>
</reference>
<dbReference type="PROSITE" id="PS00237">
    <property type="entry name" value="G_PROTEIN_RECEP_F1_1"/>
    <property type="match status" value="1"/>
</dbReference>
<organism evidence="12 13">
    <name type="scientific">Clarias magur</name>
    <name type="common">Asian catfish</name>
    <name type="synonym">Macropteronotus magur</name>
    <dbReference type="NCBI Taxonomy" id="1594786"/>
    <lineage>
        <taxon>Eukaryota</taxon>
        <taxon>Metazoa</taxon>
        <taxon>Chordata</taxon>
        <taxon>Craniata</taxon>
        <taxon>Vertebrata</taxon>
        <taxon>Euteleostomi</taxon>
        <taxon>Actinopterygii</taxon>
        <taxon>Neopterygii</taxon>
        <taxon>Teleostei</taxon>
        <taxon>Ostariophysi</taxon>
        <taxon>Siluriformes</taxon>
        <taxon>Clariidae</taxon>
        <taxon>Clarias</taxon>
    </lineage>
</organism>
<keyword evidence="8 9" id="KW-0807">Transducer</keyword>
<evidence type="ECO:0000256" key="5">
    <source>
        <dbReference type="ARBA" id="ARBA00023136"/>
    </source>
</evidence>
<dbReference type="PANTHER" id="PTHR24232">
    <property type="entry name" value="G-PROTEIN COUPLED RECEPTOR"/>
    <property type="match status" value="1"/>
</dbReference>
<feature type="transmembrane region" description="Helical" evidence="10">
    <location>
        <begin position="55"/>
        <end position="75"/>
    </location>
</feature>
<feature type="domain" description="G-protein coupled receptors family 1 profile" evidence="11">
    <location>
        <begin position="26"/>
        <end position="152"/>
    </location>
</feature>
<dbReference type="GO" id="GO:0035025">
    <property type="term" value="P:positive regulation of Rho protein signal transduction"/>
    <property type="evidence" value="ECO:0007669"/>
    <property type="project" value="TreeGrafter"/>
</dbReference>
<dbReference type="Proteomes" id="UP000727407">
    <property type="component" value="Unassembled WGS sequence"/>
</dbReference>
<dbReference type="PROSITE" id="PS50262">
    <property type="entry name" value="G_PROTEIN_RECEP_F1_2"/>
    <property type="match status" value="1"/>
</dbReference>
<keyword evidence="3 10" id="KW-1133">Transmembrane helix</keyword>
<dbReference type="PANTHER" id="PTHR24232:SF101">
    <property type="entry name" value="G-PROTEIN COUPLED RECEPTOR 35-LIKE"/>
    <property type="match status" value="1"/>
</dbReference>
<dbReference type="GO" id="GO:0005886">
    <property type="term" value="C:plasma membrane"/>
    <property type="evidence" value="ECO:0007669"/>
    <property type="project" value="TreeGrafter"/>
</dbReference>
<feature type="transmembrane region" description="Helical" evidence="10">
    <location>
        <begin position="95"/>
        <end position="116"/>
    </location>
</feature>
<keyword evidence="2 9" id="KW-0812">Transmembrane</keyword>
<dbReference type="Gene3D" id="1.20.1070.10">
    <property type="entry name" value="Rhodopsin 7-helix transmembrane proteins"/>
    <property type="match status" value="1"/>
</dbReference>
<proteinExistence type="inferred from homology"/>
<comment type="caution">
    <text evidence="12">The sequence shown here is derived from an EMBL/GenBank/DDBJ whole genome shotgun (WGS) entry which is preliminary data.</text>
</comment>
<sequence>AMALNCSLMPNGSDVAHLTFQRVAYTPVFILGLVLNASALWCFTRIPQWTDTHIYMLNLLLADLLLTLFLPIRIFDSYCPITPRTFCTFLICVHYSNMYVSIFTITAISIHRYVAVMFPMQNQTSRASEARRKKIASLFAVPSRSEVECLEL</sequence>
<dbReference type="SUPFAM" id="SSF81321">
    <property type="entry name" value="Family A G protein-coupled receptor-like"/>
    <property type="match status" value="1"/>
</dbReference>
<dbReference type="InterPro" id="IPR000276">
    <property type="entry name" value="GPCR_Rhodpsn"/>
</dbReference>
<feature type="transmembrane region" description="Helical" evidence="10">
    <location>
        <begin position="23"/>
        <end position="43"/>
    </location>
</feature>
<evidence type="ECO:0000259" key="11">
    <source>
        <dbReference type="PROSITE" id="PS50262"/>
    </source>
</evidence>
<feature type="non-terminal residue" evidence="12">
    <location>
        <position position="152"/>
    </location>
</feature>
<evidence type="ECO:0000313" key="12">
    <source>
        <dbReference type="EMBL" id="KAF5897306.1"/>
    </source>
</evidence>